<dbReference type="NCBIfam" id="NF040713">
    <property type="entry name" value="ZapE"/>
    <property type="match status" value="1"/>
</dbReference>
<keyword evidence="2" id="KW-0067">ATP-binding</keyword>
<dbReference type="EMBL" id="LR134493">
    <property type="protein sequence ID" value="VEI68972.1"/>
    <property type="molecule type" value="Genomic_DNA"/>
</dbReference>
<evidence type="ECO:0000313" key="5">
    <source>
        <dbReference type="Proteomes" id="UP000281904"/>
    </source>
</evidence>
<dbReference type="Proteomes" id="UP000281904">
    <property type="component" value="Chromosome"/>
</dbReference>
<dbReference type="SUPFAM" id="SSF52540">
    <property type="entry name" value="P-loop containing nucleoside triphosphate hydrolases"/>
    <property type="match status" value="1"/>
</dbReference>
<organism evidence="4 5">
    <name type="scientific">Serratia rubidaea</name>
    <name type="common">Serratia marinorubra</name>
    <dbReference type="NCBI Taxonomy" id="61652"/>
    <lineage>
        <taxon>Bacteria</taxon>
        <taxon>Pseudomonadati</taxon>
        <taxon>Pseudomonadota</taxon>
        <taxon>Gammaproteobacteria</taxon>
        <taxon>Enterobacterales</taxon>
        <taxon>Yersiniaceae</taxon>
        <taxon>Serratia</taxon>
    </lineage>
</organism>
<keyword evidence="6" id="KW-1185">Reference proteome</keyword>
<dbReference type="GO" id="GO:0051301">
    <property type="term" value="P:cell division"/>
    <property type="evidence" value="ECO:0007669"/>
    <property type="project" value="UniProtKB-KW"/>
</dbReference>
<evidence type="ECO:0000256" key="2">
    <source>
        <dbReference type="ARBA" id="ARBA00022840"/>
    </source>
</evidence>
<reference evidence="3 6" key="2">
    <citation type="submission" date="2020-11" db="EMBL/GenBank/DDBJ databases">
        <title>Enhanced detection system for hospital associated transmission using whole genome sequencing surveillance.</title>
        <authorList>
            <person name="Harrison L.H."/>
            <person name="Van Tyne D."/>
            <person name="Marsh J.W."/>
            <person name="Griffith M.P."/>
            <person name="Snyder D.J."/>
            <person name="Cooper V.S."/>
            <person name="Mustapha M."/>
        </authorList>
    </citation>
    <scope>NUCLEOTIDE SEQUENCE [LARGE SCALE GENOMIC DNA]</scope>
    <source>
        <strain evidence="3 6">SER00230</strain>
    </source>
</reference>
<evidence type="ECO:0000313" key="3">
    <source>
        <dbReference type="EMBL" id="MBH1928835.1"/>
    </source>
</evidence>
<dbReference type="PANTHER" id="PTHR12169:SF6">
    <property type="entry name" value="AFG1-LIKE ATPASE"/>
    <property type="match status" value="1"/>
</dbReference>
<dbReference type="Pfam" id="PF03969">
    <property type="entry name" value="AFG1_ATPase"/>
    <property type="match status" value="1"/>
</dbReference>
<protein>
    <submittedName>
        <fullName evidence="4">AFG1-like ATPase</fullName>
    </submittedName>
    <submittedName>
        <fullName evidence="3">Cell division protein ZapE</fullName>
    </submittedName>
</protein>
<dbReference type="GO" id="GO:0032153">
    <property type="term" value="C:cell division site"/>
    <property type="evidence" value="ECO:0007669"/>
    <property type="project" value="TreeGrafter"/>
</dbReference>
<proteinExistence type="predicted"/>
<dbReference type="Gene3D" id="3.40.50.300">
    <property type="entry name" value="P-loop containing nucleotide triphosphate hydrolases"/>
    <property type="match status" value="1"/>
</dbReference>
<keyword evidence="1" id="KW-0547">Nucleotide-binding</keyword>
<keyword evidence="3" id="KW-0131">Cell cycle</keyword>
<sequence>MASIGTPFDFPAIMESKARTNKFTLDPEQHQVISGLNALIFSNQHPQDGKDNPGGVYIWGKVGRGKTFILDAFYDAAPVKNKRRVHFHYFFRELHQRIAAQNNDGQSITDVLSAQLGDCRLLCFDEFHLHDIGDAMLIKPLLDFIFQQKIMLVTTSNYPPDELLANPLYHQRFLPSIALIKQHMAVLALAGGQDYRSLGANDSTPFCEGVYLCPGSAEQRRECGLPEADGKPHSLEVGYRTLAVLSSASDVLHFSFASLCAAPTAVMDYLALCERCRCWVIEAVPALATQSPAAQQRFINVIDVLYDQNCRLYLVSEYPLATMTDGVELEDIQRTRSRLSQLKHYLTAVQQRPRA</sequence>
<dbReference type="GO" id="GO:0016887">
    <property type="term" value="F:ATP hydrolysis activity"/>
    <property type="evidence" value="ECO:0007669"/>
    <property type="project" value="InterPro"/>
</dbReference>
<dbReference type="InterPro" id="IPR027417">
    <property type="entry name" value="P-loop_NTPase"/>
</dbReference>
<dbReference type="EMBL" id="JADULK010000002">
    <property type="protein sequence ID" value="MBH1928835.1"/>
    <property type="molecule type" value="Genomic_DNA"/>
</dbReference>
<keyword evidence="3" id="KW-0132">Cell division</keyword>
<name>A0A3S5F283_SERRU</name>
<dbReference type="PANTHER" id="PTHR12169">
    <property type="entry name" value="ATPASE N2B"/>
    <property type="match status" value="1"/>
</dbReference>
<dbReference type="RefSeq" id="WP_126532101.1">
    <property type="nucleotide sequence ID" value="NZ_JADULK010000002.1"/>
</dbReference>
<evidence type="ECO:0000313" key="6">
    <source>
        <dbReference type="Proteomes" id="UP000624159"/>
    </source>
</evidence>
<evidence type="ECO:0000256" key="1">
    <source>
        <dbReference type="ARBA" id="ARBA00022741"/>
    </source>
</evidence>
<gene>
    <name evidence="4" type="primary">yhcM_2</name>
    <name evidence="3" type="synonym">zapE</name>
    <name evidence="3" type="ORF">I5U13_04025</name>
    <name evidence="4" type="ORF">NCTC10036_03490</name>
</gene>
<evidence type="ECO:0000313" key="4">
    <source>
        <dbReference type="EMBL" id="VEI68972.1"/>
    </source>
</evidence>
<dbReference type="AlphaFoldDB" id="A0A3S5F283"/>
<dbReference type="GO" id="GO:0005737">
    <property type="term" value="C:cytoplasm"/>
    <property type="evidence" value="ECO:0007669"/>
    <property type="project" value="TreeGrafter"/>
</dbReference>
<dbReference type="Proteomes" id="UP000624159">
    <property type="component" value="Unassembled WGS sequence"/>
</dbReference>
<reference evidence="4 5" key="1">
    <citation type="submission" date="2018-12" db="EMBL/GenBank/DDBJ databases">
        <authorList>
            <consortium name="Pathogen Informatics"/>
        </authorList>
    </citation>
    <scope>NUCLEOTIDE SEQUENCE [LARGE SCALE GENOMIC DNA]</scope>
    <source>
        <strain evidence="4 5">NCTC10036</strain>
    </source>
</reference>
<dbReference type="GO" id="GO:0005524">
    <property type="term" value="F:ATP binding"/>
    <property type="evidence" value="ECO:0007669"/>
    <property type="project" value="UniProtKB-KW"/>
</dbReference>
<accession>A0A3S5F283</accession>
<dbReference type="InterPro" id="IPR005654">
    <property type="entry name" value="ATPase_AFG1-like"/>
</dbReference>